<keyword evidence="1" id="KW-1133">Transmembrane helix</keyword>
<dbReference type="EMBL" id="JAODYY010000015">
    <property type="protein sequence ID" value="MDH0126645.1"/>
    <property type="molecule type" value="Genomic_DNA"/>
</dbReference>
<name>A0AA42H1J5_9HYPH</name>
<organism evidence="2 3">
    <name type="scientific">Brucella intermedia GD04153</name>
    <dbReference type="NCBI Taxonomy" id="2975438"/>
    <lineage>
        <taxon>Bacteria</taxon>
        <taxon>Pseudomonadati</taxon>
        <taxon>Pseudomonadota</taxon>
        <taxon>Alphaproteobacteria</taxon>
        <taxon>Hyphomicrobiales</taxon>
        <taxon>Brucellaceae</taxon>
        <taxon>Brucella/Ochrobactrum group</taxon>
        <taxon>Brucella</taxon>
    </lineage>
</organism>
<accession>A0AA42H1J5</accession>
<keyword evidence="1" id="KW-0812">Transmembrane</keyword>
<sequence>MNWGLITGLVVPFVVGTFTVAYKWPQFFKFIGSASIKGALAFSVLAAIYYLGRQHGMSEAKKLIAANLPLPENVADVGSPYHWFFMVAPISVMAYVFFVEHVIEMIRNEENQKNK</sequence>
<evidence type="ECO:0000313" key="2">
    <source>
        <dbReference type="EMBL" id="MDH0126645.1"/>
    </source>
</evidence>
<dbReference type="AlphaFoldDB" id="A0AA42H1J5"/>
<reference evidence="2" key="1">
    <citation type="submission" date="2022-09" db="EMBL/GenBank/DDBJ databases">
        <title>Intensive care unit water sources are persistently colonized with multi-drug resistant bacteria and are the site of extensive horizontal gene transfer of antibiotic resistance genes.</title>
        <authorList>
            <person name="Diorio-Toth L."/>
        </authorList>
    </citation>
    <scope>NUCLEOTIDE SEQUENCE</scope>
    <source>
        <strain evidence="2">GD04153</strain>
    </source>
</reference>
<gene>
    <name evidence="2" type="ORF">N7376_21965</name>
</gene>
<feature type="transmembrane region" description="Helical" evidence="1">
    <location>
        <begin position="81"/>
        <end position="103"/>
    </location>
</feature>
<keyword evidence="1" id="KW-0472">Membrane</keyword>
<proteinExistence type="predicted"/>
<evidence type="ECO:0000256" key="1">
    <source>
        <dbReference type="SAM" id="Phobius"/>
    </source>
</evidence>
<protein>
    <submittedName>
        <fullName evidence="2">Uncharacterized protein</fullName>
    </submittedName>
</protein>
<evidence type="ECO:0000313" key="3">
    <source>
        <dbReference type="Proteomes" id="UP001158087"/>
    </source>
</evidence>
<feature type="transmembrane region" description="Helical" evidence="1">
    <location>
        <begin position="34"/>
        <end position="52"/>
    </location>
</feature>
<feature type="transmembrane region" description="Helical" evidence="1">
    <location>
        <begin position="6"/>
        <end position="22"/>
    </location>
</feature>
<comment type="caution">
    <text evidence="2">The sequence shown here is derived from an EMBL/GenBank/DDBJ whole genome shotgun (WGS) entry which is preliminary data.</text>
</comment>
<dbReference type="Proteomes" id="UP001158087">
    <property type="component" value="Unassembled WGS sequence"/>
</dbReference>